<gene>
    <name evidence="1" type="ORF">Bealeia1_00679</name>
</gene>
<dbReference type="Proteomes" id="UP001330434">
    <property type="component" value="Chromosome"/>
</dbReference>
<protein>
    <submittedName>
        <fullName evidence="1">Uncharacterized protein</fullName>
    </submittedName>
</protein>
<sequence length="44" mass="4958">MKTQDIKHAHNQRSLIGIKNDPYLQLDVTELTPNAARDAILSQV</sequence>
<evidence type="ECO:0000313" key="1">
    <source>
        <dbReference type="EMBL" id="WVX66500.1"/>
    </source>
</evidence>
<dbReference type="EMBL" id="CP133270">
    <property type="protein sequence ID" value="WVX66500.1"/>
    <property type="molecule type" value="Genomic_DNA"/>
</dbReference>
<reference evidence="1 2" key="1">
    <citation type="journal article" date="2024" name="Environ. Microbiol.">
        <title>Novel evolutionary insights on the interactions of the Holosporales (Alphaproteobacteria) with eukaryotic hosts from comparative genomics.</title>
        <authorList>
            <person name="Giovannini M."/>
            <person name="Petroni G."/>
            <person name="Castelli M."/>
        </authorList>
    </citation>
    <scope>NUCLEOTIDE SEQUENCE [LARGE SCALE GENOMIC DNA]</scope>
    <source>
        <strain evidence="1 2">US_Bl 15I1</strain>
    </source>
</reference>
<organism evidence="1 2">
    <name type="scientific">Candidatus Bealeia paramacronuclearis</name>
    <dbReference type="NCBI Taxonomy" id="1921001"/>
    <lineage>
        <taxon>Bacteria</taxon>
        <taxon>Pseudomonadati</taxon>
        <taxon>Pseudomonadota</taxon>
        <taxon>Alphaproteobacteria</taxon>
        <taxon>Holosporales</taxon>
        <taxon>Holosporaceae</taxon>
        <taxon>Candidatus Bealeia</taxon>
    </lineage>
</organism>
<keyword evidence="2" id="KW-1185">Reference proteome</keyword>
<name>A0ABZ2C409_9PROT</name>
<evidence type="ECO:0000313" key="2">
    <source>
        <dbReference type="Proteomes" id="UP001330434"/>
    </source>
</evidence>
<dbReference type="RefSeq" id="WP_331255360.1">
    <property type="nucleotide sequence ID" value="NZ_CP133270.1"/>
</dbReference>
<accession>A0ABZ2C409</accession>
<proteinExistence type="predicted"/>